<protein>
    <submittedName>
        <fullName evidence="1">Uncharacterized protein</fullName>
    </submittedName>
</protein>
<evidence type="ECO:0000313" key="2">
    <source>
        <dbReference type="Proteomes" id="UP000037747"/>
    </source>
</evidence>
<dbReference type="AlphaFoldDB" id="A0A0M9AQL2"/>
<reference evidence="1 2" key="1">
    <citation type="submission" date="2015-08" db="EMBL/GenBank/DDBJ databases">
        <title>Genomes of Isolates from Cabo Rojo, PR.</title>
        <authorList>
            <person name="Sanchez-Nieves R.L."/>
            <person name="Montalvo-Rodriguez R."/>
        </authorList>
    </citation>
    <scope>NUCLEOTIDE SEQUENCE [LARGE SCALE GENOMIC DNA]</scope>
    <source>
        <strain evidence="1 2">5</strain>
    </source>
</reference>
<dbReference type="PATRIC" id="fig|1705389.3.peg.2221"/>
<accession>A0A0M9AQL2</accession>
<sequence length="208" mass="22612">MTTEASGENTKVARVIREYDLDGMGPRLEAKWTGEAGNRTSLRDLADEFNEAVLEAALRKASISSINVDVSSTYKALRGESGSSVTRARRRLEREGIDADDLTRDFVTHQAIHTYLTQEREASLPLGNDDIAERKIETIEKLQGRLSAVAESAVSSLANAEELDRGDYDVLVDVRAVCPNCGSDTTVGDLIRRGGCSCTTKSNSTGRN</sequence>
<dbReference type="Proteomes" id="UP000037747">
    <property type="component" value="Unassembled WGS sequence"/>
</dbReference>
<dbReference type="InterPro" id="IPR048925">
    <property type="entry name" value="RdfA"/>
</dbReference>
<keyword evidence="2" id="KW-1185">Reference proteome</keyword>
<organism evidence="1 2">
    <name type="scientific">Halorubrum tropicale</name>
    <dbReference type="NCBI Taxonomy" id="1765655"/>
    <lineage>
        <taxon>Archaea</taxon>
        <taxon>Methanobacteriati</taxon>
        <taxon>Methanobacteriota</taxon>
        <taxon>Stenosarchaea group</taxon>
        <taxon>Halobacteria</taxon>
        <taxon>Halobacteriales</taxon>
        <taxon>Haloferacaceae</taxon>
        <taxon>Halorubrum</taxon>
    </lineage>
</organism>
<name>A0A0M9AQL2_9EURY</name>
<gene>
    <name evidence="1" type="ORF">AMR74_15040</name>
</gene>
<dbReference type="Pfam" id="PF21811">
    <property type="entry name" value="RdfA"/>
    <property type="match status" value="1"/>
</dbReference>
<dbReference type="RefSeq" id="WP_053772865.1">
    <property type="nucleotide sequence ID" value="NZ_LIST01000007.1"/>
</dbReference>
<dbReference type="OrthoDB" id="304916at2157"/>
<proteinExistence type="predicted"/>
<comment type="caution">
    <text evidence="1">The sequence shown here is derived from an EMBL/GenBank/DDBJ whole genome shotgun (WGS) entry which is preliminary data.</text>
</comment>
<dbReference type="EMBL" id="LIST01000007">
    <property type="protein sequence ID" value="KOX95461.1"/>
    <property type="molecule type" value="Genomic_DNA"/>
</dbReference>
<evidence type="ECO:0000313" key="1">
    <source>
        <dbReference type="EMBL" id="KOX95461.1"/>
    </source>
</evidence>